<dbReference type="SUPFAM" id="SSF69593">
    <property type="entry name" value="Glycerol-3-phosphate (1)-acyltransferase"/>
    <property type="match status" value="1"/>
</dbReference>
<protein>
    <submittedName>
        <fullName evidence="4">1-acyl-sn-glycerol-3-phosphate acyltransferase</fullName>
        <ecNumber evidence="4">2.3.1.-</ecNumber>
    </submittedName>
</protein>
<dbReference type="GO" id="GO:0006654">
    <property type="term" value="P:phosphatidic acid biosynthetic process"/>
    <property type="evidence" value="ECO:0007669"/>
    <property type="project" value="TreeGrafter"/>
</dbReference>
<comment type="caution">
    <text evidence="4">The sequence shown here is derived from an EMBL/GenBank/DDBJ whole genome shotgun (WGS) entry which is preliminary data.</text>
</comment>
<name>A0A0J1FTT6_9FIRM</name>
<reference evidence="4 5" key="1">
    <citation type="submission" date="2015-06" db="EMBL/GenBank/DDBJ databases">
        <title>Draft genome of the moderately acidophilic sulfate reducer Candidatus Desulfosporosinus acididurans strain M1.</title>
        <authorList>
            <person name="Poehlein A."/>
            <person name="Petzsch P."/>
            <person name="Johnson B.D."/>
            <person name="Schloemann M."/>
            <person name="Daniel R."/>
            <person name="Muehling M."/>
        </authorList>
    </citation>
    <scope>NUCLEOTIDE SEQUENCE [LARGE SCALE GENOMIC DNA]</scope>
    <source>
        <strain evidence="4 5">M1</strain>
    </source>
</reference>
<dbReference type="EC" id="2.3.1.-" evidence="4"/>
<dbReference type="GO" id="GO:0003841">
    <property type="term" value="F:1-acylglycerol-3-phosphate O-acyltransferase activity"/>
    <property type="evidence" value="ECO:0007669"/>
    <property type="project" value="TreeGrafter"/>
</dbReference>
<dbReference type="InterPro" id="IPR002123">
    <property type="entry name" value="Plipid/glycerol_acylTrfase"/>
</dbReference>
<dbReference type="CDD" id="cd07989">
    <property type="entry name" value="LPLAT_AGPAT-like"/>
    <property type="match status" value="1"/>
</dbReference>
<gene>
    <name evidence="4" type="primary">plsC_2</name>
    <name evidence="4" type="ORF">DEAC_c13690</name>
</gene>
<evidence type="ECO:0000313" key="4">
    <source>
        <dbReference type="EMBL" id="KLU66702.1"/>
    </source>
</evidence>
<accession>A0A0J1FTT6</accession>
<evidence type="ECO:0000256" key="2">
    <source>
        <dbReference type="ARBA" id="ARBA00023315"/>
    </source>
</evidence>
<dbReference type="AlphaFoldDB" id="A0A0J1FTT6"/>
<proteinExistence type="predicted"/>
<keyword evidence="5" id="KW-1185">Reference proteome</keyword>
<keyword evidence="2 4" id="KW-0012">Acyltransferase</keyword>
<evidence type="ECO:0000313" key="5">
    <source>
        <dbReference type="Proteomes" id="UP000036356"/>
    </source>
</evidence>
<dbReference type="EMBL" id="LDZY01000004">
    <property type="protein sequence ID" value="KLU66702.1"/>
    <property type="molecule type" value="Genomic_DNA"/>
</dbReference>
<evidence type="ECO:0000259" key="3">
    <source>
        <dbReference type="SMART" id="SM00563"/>
    </source>
</evidence>
<dbReference type="STRING" id="476652.DEAC_c13690"/>
<dbReference type="PATRIC" id="fig|476652.3.peg.1406"/>
<organism evidence="4 5">
    <name type="scientific">Desulfosporosinus acididurans</name>
    <dbReference type="NCBI Taxonomy" id="476652"/>
    <lineage>
        <taxon>Bacteria</taxon>
        <taxon>Bacillati</taxon>
        <taxon>Bacillota</taxon>
        <taxon>Clostridia</taxon>
        <taxon>Eubacteriales</taxon>
        <taxon>Desulfitobacteriaceae</taxon>
        <taxon>Desulfosporosinus</taxon>
    </lineage>
</organism>
<keyword evidence="1 4" id="KW-0808">Transferase</keyword>
<feature type="domain" description="Phospholipid/glycerol acyltransferase" evidence="3">
    <location>
        <begin position="34"/>
        <end position="146"/>
    </location>
</feature>
<dbReference type="PANTHER" id="PTHR10434:SF11">
    <property type="entry name" value="1-ACYL-SN-GLYCEROL-3-PHOSPHATE ACYLTRANSFERASE"/>
    <property type="match status" value="1"/>
</dbReference>
<sequence>MTLYNVAKGMFRLQFKLMGWKIQGVENLPLEGPVILAINHVSMWDPVVAASSLPRPVRFMAKEELFSLPILGKLFRTLGAFPVKRGQGDMNAIRQSLAILKEGQVLGLFPEGKRSKTGTIQKGMPGMVLLMEKSKASIVPIKVNGTKHMFTKGWGKISVVIGKPLTSEMLKAPAGIDNRREWIADRIMQAVLDLQLPKAQ</sequence>
<evidence type="ECO:0000256" key="1">
    <source>
        <dbReference type="ARBA" id="ARBA00022679"/>
    </source>
</evidence>
<dbReference type="Pfam" id="PF01553">
    <property type="entry name" value="Acyltransferase"/>
    <property type="match status" value="1"/>
</dbReference>
<dbReference type="PANTHER" id="PTHR10434">
    <property type="entry name" value="1-ACYL-SN-GLYCEROL-3-PHOSPHATE ACYLTRANSFERASE"/>
    <property type="match status" value="1"/>
</dbReference>
<dbReference type="Proteomes" id="UP000036356">
    <property type="component" value="Unassembled WGS sequence"/>
</dbReference>
<dbReference type="RefSeq" id="WP_047809248.1">
    <property type="nucleotide sequence ID" value="NZ_LDZY01000004.1"/>
</dbReference>
<dbReference type="SMART" id="SM00563">
    <property type="entry name" value="PlsC"/>
    <property type="match status" value="1"/>
</dbReference>